<feature type="transmembrane region" description="Helical" evidence="6">
    <location>
        <begin position="54"/>
        <end position="72"/>
    </location>
</feature>
<proteinExistence type="predicted"/>
<dbReference type="EMBL" id="JACHMQ010000001">
    <property type="protein sequence ID" value="MBB6397734.1"/>
    <property type="molecule type" value="Genomic_DNA"/>
</dbReference>
<evidence type="ECO:0000256" key="1">
    <source>
        <dbReference type="ARBA" id="ARBA00004651"/>
    </source>
</evidence>
<organism evidence="7 8">
    <name type="scientific">Actinomadura coerulea</name>
    <dbReference type="NCBI Taxonomy" id="46159"/>
    <lineage>
        <taxon>Bacteria</taxon>
        <taxon>Bacillati</taxon>
        <taxon>Actinomycetota</taxon>
        <taxon>Actinomycetes</taxon>
        <taxon>Streptosporangiales</taxon>
        <taxon>Thermomonosporaceae</taxon>
        <taxon>Actinomadura</taxon>
    </lineage>
</organism>
<dbReference type="Pfam" id="PF02653">
    <property type="entry name" value="BPD_transp_2"/>
    <property type="match status" value="1"/>
</dbReference>
<feature type="transmembrane region" description="Helical" evidence="6">
    <location>
        <begin position="346"/>
        <end position="366"/>
    </location>
</feature>
<evidence type="ECO:0000256" key="6">
    <source>
        <dbReference type="SAM" id="Phobius"/>
    </source>
</evidence>
<dbReference type="InterPro" id="IPR001851">
    <property type="entry name" value="ABC_transp_permease"/>
</dbReference>
<feature type="transmembrane region" description="Helical" evidence="6">
    <location>
        <begin position="419"/>
        <end position="438"/>
    </location>
</feature>
<feature type="transmembrane region" description="Helical" evidence="6">
    <location>
        <begin position="79"/>
        <end position="100"/>
    </location>
</feature>
<evidence type="ECO:0000256" key="2">
    <source>
        <dbReference type="ARBA" id="ARBA00022475"/>
    </source>
</evidence>
<keyword evidence="7" id="KW-0762">Sugar transport</keyword>
<name>A0A7X0G1J6_9ACTN</name>
<dbReference type="PANTHER" id="PTHR43370:SF1">
    <property type="entry name" value="GUANOSINE ABC TRANSPORTER PERMEASE PROTEIN NUPQ"/>
    <property type="match status" value="1"/>
</dbReference>
<feature type="transmembrane region" description="Helical" evidence="6">
    <location>
        <begin position="138"/>
        <end position="156"/>
    </location>
</feature>
<dbReference type="RefSeq" id="WP_185028249.1">
    <property type="nucleotide sequence ID" value="NZ_JACHMQ010000001.1"/>
</dbReference>
<feature type="transmembrane region" description="Helical" evidence="6">
    <location>
        <begin position="387"/>
        <end position="407"/>
    </location>
</feature>
<evidence type="ECO:0000313" key="7">
    <source>
        <dbReference type="EMBL" id="MBB6397734.1"/>
    </source>
</evidence>
<dbReference type="AlphaFoldDB" id="A0A7X0G1J6"/>
<keyword evidence="8" id="KW-1185">Reference proteome</keyword>
<keyword evidence="4 6" id="KW-1133">Transmembrane helix</keyword>
<evidence type="ECO:0000256" key="3">
    <source>
        <dbReference type="ARBA" id="ARBA00022692"/>
    </source>
</evidence>
<feature type="transmembrane region" description="Helical" evidence="6">
    <location>
        <begin position="224"/>
        <end position="243"/>
    </location>
</feature>
<keyword evidence="7" id="KW-0813">Transport</keyword>
<protein>
    <submittedName>
        <fullName evidence="7">Simple sugar transport system permease protein</fullName>
    </submittedName>
</protein>
<dbReference type="GO" id="GO:0005886">
    <property type="term" value="C:plasma membrane"/>
    <property type="evidence" value="ECO:0007669"/>
    <property type="project" value="UniProtKB-SubCell"/>
</dbReference>
<feature type="transmembrane region" description="Helical" evidence="6">
    <location>
        <begin position="273"/>
        <end position="298"/>
    </location>
</feature>
<keyword evidence="3 6" id="KW-0812">Transmembrane</keyword>
<keyword evidence="5 6" id="KW-0472">Membrane</keyword>
<dbReference type="Proteomes" id="UP000546324">
    <property type="component" value="Unassembled WGS sequence"/>
</dbReference>
<evidence type="ECO:0000313" key="8">
    <source>
        <dbReference type="Proteomes" id="UP000546324"/>
    </source>
</evidence>
<dbReference type="CDD" id="cd06580">
    <property type="entry name" value="TM_PBP1_transp_TpRbsC_like"/>
    <property type="match status" value="1"/>
</dbReference>
<keyword evidence="2" id="KW-1003">Cell membrane</keyword>
<feature type="transmembrane region" description="Helical" evidence="6">
    <location>
        <begin position="106"/>
        <end position="131"/>
    </location>
</feature>
<dbReference type="GO" id="GO:0022857">
    <property type="term" value="F:transmembrane transporter activity"/>
    <property type="evidence" value="ECO:0007669"/>
    <property type="project" value="InterPro"/>
</dbReference>
<feature type="transmembrane region" description="Helical" evidence="6">
    <location>
        <begin position="22"/>
        <end position="42"/>
    </location>
</feature>
<gene>
    <name evidence="7" type="ORF">BKA00_004648</name>
</gene>
<reference evidence="7 8" key="1">
    <citation type="submission" date="2020-08" db="EMBL/GenBank/DDBJ databases">
        <title>Sequencing the genomes of 1000 actinobacteria strains.</title>
        <authorList>
            <person name="Klenk H.-P."/>
        </authorList>
    </citation>
    <scope>NUCLEOTIDE SEQUENCE [LARGE SCALE GENOMIC DNA]</scope>
    <source>
        <strain evidence="7 8">DSM 43675</strain>
    </source>
</reference>
<comment type="caution">
    <text evidence="7">The sequence shown here is derived from an EMBL/GenBank/DDBJ whole genome shotgun (WGS) entry which is preliminary data.</text>
</comment>
<comment type="subcellular location">
    <subcellularLocation>
        <location evidence="1">Cell membrane</location>
        <topology evidence="1">Multi-pass membrane protein</topology>
    </subcellularLocation>
</comment>
<sequence>MSSATETAPARKAAGGGRRLRWPHYLLIASGLLVLLSLVRVIDDADPVTSSGTVSAALRLAVPIFLAGLGGLWSERSGVINIGLEGMMILGTWTGAWAGFQWGPWIGVLAGIIGGALGGLLHAIATVSFGVDHIVSGVAINILGLGLTQFLAGLIFDKGEAKALGGGPRQSPPVDPIPTLTLPVLSGGKIGGWQSPDWLGSLERHHWFLVSDLAGIVRGLTSDMSLLTLVALLLLPASFFVLWRTAFGLRIRSCGEDAYAAESLGVQVYRMKYAAVMISGGFAGLAGAFLVTVAAPIYQDGQTNGRGFIGLAAMIFGNWRPGGLAAGSLLFGYTDAMNVRGGGQSAHALLLFVAILLIGVAVWQGVRANRLLPQAALDAAHRRDMRGAVVGSALSLVTAAALLTWFLLSDIVPGELVSFTPHLTTLLVLALASQRLRMPAANGIRYRRGEAR</sequence>
<accession>A0A7X0G1J6</accession>
<evidence type="ECO:0000256" key="5">
    <source>
        <dbReference type="ARBA" id="ARBA00023136"/>
    </source>
</evidence>
<evidence type="ECO:0000256" key="4">
    <source>
        <dbReference type="ARBA" id="ARBA00022989"/>
    </source>
</evidence>
<dbReference type="PANTHER" id="PTHR43370">
    <property type="entry name" value="SUGAR ABC TRANSPORTER INTEGRAL MEMBRANE PROTEIN-RELATED"/>
    <property type="match status" value="1"/>
</dbReference>